<keyword evidence="2" id="KW-1185">Reference proteome</keyword>
<dbReference type="Gene3D" id="3.40.50.150">
    <property type="entry name" value="Vaccinia Virus protein VP39"/>
    <property type="match status" value="1"/>
</dbReference>
<dbReference type="InterPro" id="IPR029063">
    <property type="entry name" value="SAM-dependent_MTases_sf"/>
</dbReference>
<sequence length="252" mass="28445">MLKTKLGESIRKTDSELTSGARMFELRNDIAANMGAHWNVNSNVFMSRLSISRILYLNMLYQHIVDVPGIICEFGVQWGASLSVLANLRGIHEPYNYSRKIVGFDTFQGFSKTHELDGKVVSEGDYSTMVDYQHCLDEIMSLHELGSPLPHIKKYELVAGDASKSFPTWIENNPQTVISMAIFDMDIYHPTKEVLMQVLPRLVRGSVLVFDELNCPQFPGETLAVIETLGLNNLKLKRDPNQPFCAWAVFGE</sequence>
<dbReference type="PANTHER" id="PTHR40036">
    <property type="entry name" value="MACROCIN O-METHYLTRANSFERASE"/>
    <property type="match status" value="1"/>
</dbReference>
<evidence type="ECO:0000313" key="1">
    <source>
        <dbReference type="EMBL" id="QZA79204.1"/>
    </source>
</evidence>
<accession>A0ABX8ZEB7</accession>
<gene>
    <name evidence="1" type="ORF">K4H28_07360</name>
</gene>
<dbReference type="RefSeq" id="WP_221007723.1">
    <property type="nucleotide sequence ID" value="NZ_CP081150.1"/>
</dbReference>
<proteinExistence type="predicted"/>
<reference evidence="1 2" key="1">
    <citation type="submission" date="2021-08" db="EMBL/GenBank/DDBJ databases">
        <title>complete genome sequencing of Deefgea sp. D25.</title>
        <authorList>
            <person name="Bae J.-W."/>
            <person name="Gim D.-H."/>
        </authorList>
    </citation>
    <scope>NUCLEOTIDE SEQUENCE [LARGE SCALE GENOMIC DNA]</scope>
    <source>
        <strain evidence="1 2">D25</strain>
    </source>
</reference>
<organism evidence="1 2">
    <name type="scientific">Deefgea tanakiae</name>
    <dbReference type="NCBI Taxonomy" id="2865840"/>
    <lineage>
        <taxon>Bacteria</taxon>
        <taxon>Pseudomonadati</taxon>
        <taxon>Pseudomonadota</taxon>
        <taxon>Betaproteobacteria</taxon>
        <taxon>Neisseriales</taxon>
        <taxon>Chitinibacteraceae</taxon>
        <taxon>Deefgea</taxon>
    </lineage>
</organism>
<protein>
    <recommendedName>
        <fullName evidence="3">Crotonobetainyl-CoA--carnitine CoA-transferase</fullName>
    </recommendedName>
</protein>
<dbReference type="EMBL" id="CP081150">
    <property type="protein sequence ID" value="QZA79204.1"/>
    <property type="molecule type" value="Genomic_DNA"/>
</dbReference>
<evidence type="ECO:0000313" key="2">
    <source>
        <dbReference type="Proteomes" id="UP000825679"/>
    </source>
</evidence>
<dbReference type="PANTHER" id="PTHR40036:SF1">
    <property type="entry name" value="MACROCIN O-METHYLTRANSFERASE"/>
    <property type="match status" value="1"/>
</dbReference>
<dbReference type="Proteomes" id="UP000825679">
    <property type="component" value="Chromosome"/>
</dbReference>
<dbReference type="InterPro" id="IPR008884">
    <property type="entry name" value="TylF_MeTrfase"/>
</dbReference>
<name>A0ABX8ZEB7_9NEIS</name>
<dbReference type="SUPFAM" id="SSF53335">
    <property type="entry name" value="S-adenosyl-L-methionine-dependent methyltransferases"/>
    <property type="match status" value="1"/>
</dbReference>
<evidence type="ECO:0008006" key="3">
    <source>
        <dbReference type="Google" id="ProtNLM"/>
    </source>
</evidence>